<protein>
    <submittedName>
        <fullName evidence="15">DNA excision repair protein ERCC-2</fullName>
    </submittedName>
</protein>
<keyword evidence="10" id="KW-0238">DNA-binding</keyword>
<evidence type="ECO:0000256" key="2">
    <source>
        <dbReference type="ARBA" id="ARBA00022723"/>
    </source>
</evidence>
<dbReference type="RefSeq" id="WP_073341176.1">
    <property type="nucleotide sequence ID" value="NZ_FQVH01000001.1"/>
</dbReference>
<dbReference type="Pfam" id="PF00270">
    <property type="entry name" value="DEAD"/>
    <property type="match status" value="1"/>
</dbReference>
<dbReference type="Proteomes" id="UP000184088">
    <property type="component" value="Unassembled WGS sequence"/>
</dbReference>
<evidence type="ECO:0000256" key="1">
    <source>
        <dbReference type="ARBA" id="ARBA00022485"/>
    </source>
</evidence>
<gene>
    <name evidence="15" type="ORF">SAMN02746089_00153</name>
</gene>
<organism evidence="15 16">
    <name type="scientific">Caldanaerobius fijiensis DSM 17918</name>
    <dbReference type="NCBI Taxonomy" id="1121256"/>
    <lineage>
        <taxon>Bacteria</taxon>
        <taxon>Bacillati</taxon>
        <taxon>Bacillota</taxon>
        <taxon>Clostridia</taxon>
        <taxon>Thermoanaerobacterales</taxon>
        <taxon>Thermoanaerobacteraceae</taxon>
        <taxon>Caldanaerobius</taxon>
    </lineage>
</organism>
<keyword evidence="1" id="KW-0004">4Fe-4S</keyword>
<evidence type="ECO:0000256" key="8">
    <source>
        <dbReference type="ARBA" id="ARBA00023004"/>
    </source>
</evidence>
<dbReference type="InterPro" id="IPR011545">
    <property type="entry name" value="DEAD/DEAH_box_helicase_dom"/>
</dbReference>
<keyword evidence="16" id="KW-1185">Reference proteome</keyword>
<dbReference type="InterPro" id="IPR014013">
    <property type="entry name" value="Helic_SF1/SF2_ATP-bd_DinG/Rad3"/>
</dbReference>
<evidence type="ECO:0000256" key="4">
    <source>
        <dbReference type="ARBA" id="ARBA00022763"/>
    </source>
</evidence>
<dbReference type="Gene3D" id="1.10.275.30">
    <property type="match status" value="1"/>
</dbReference>
<dbReference type="InterPro" id="IPR011604">
    <property type="entry name" value="PDDEXK-like_dom_sf"/>
</dbReference>
<dbReference type="GO" id="GO:0016887">
    <property type="term" value="F:ATP hydrolysis activity"/>
    <property type="evidence" value="ECO:0007669"/>
    <property type="project" value="RHEA"/>
</dbReference>
<sequence>MKKGIINISVRELVEFVLMSGDITSGFSTGSGAIEGIKGHKLLQKAQGYKSEVTVRHSIEVDDIKIEITGRIDGVIEEESSVVIDEIKTVEKDLEEIDDGNDLHWGQAKCYAYIYAVQNNLAYIDVQLTYYSIGTREIKRFRRRCSFDELKLFFYEVISKYVEWAKLLRDWAYIRDKSIKELSFPYASYRKGQRKLAVATYNAIKNGKKLFVQAPTGIGKTIATIFPAVKAIGEGLTSKVFYLTAKNTNITVAEETLDKLSQGGLRIKRLTITAKEKICFNGEITCDPEKCDYAKGHFDRVKDAIRDIFKEDAFTREKIEIYARKHKVCPFEFSLDLSLWSDFIMCDYNYVFDPKAYLRRHFDNKTDYVFLIDEAHNLVDRAREMFSAELYKKKILHLKKTIKNELPDIAKSLFKMNKYMLKLRKACGEGNFFIQKEVPDEIYGILRNFIEKAELWLKKEINAPFRQELLKLYFDIYTFIRIYELYDEKYVTYAEKIEDEIKLKIFCVDPSKLINKALNRGKAAIFFSATLTPIDYFQQMFGCADDEVCSRLKLASPFPRENMCLLIDNSVSTKYDERKLSYSVIPDIIFASISGKRGNYLVFFPSYEYMYNVYERFVEKYPNIKTLRQDPNMTEGERREFLNYFCENNECYTIGFAVMGGIFGEGIDLTGDRLLGVIIIGVGLPQICFERDIIKDYYQKLNGKGFEYAYIYPGMNRVLQAAGRVIRTERDRGIILLIDERFTHWIYKRLFPPEWSPKIVKDENEIKAQVVKFWNEAGLVHKSGTT</sequence>
<name>A0A1M4SX83_9THEO</name>
<keyword evidence="11" id="KW-0234">DNA repair</keyword>
<evidence type="ECO:0000313" key="15">
    <source>
        <dbReference type="EMBL" id="SHE36851.1"/>
    </source>
</evidence>
<keyword evidence="8" id="KW-0408">Iron</keyword>
<evidence type="ECO:0000256" key="6">
    <source>
        <dbReference type="ARBA" id="ARBA00022806"/>
    </source>
</evidence>
<keyword evidence="9" id="KW-0411">Iron-sulfur</keyword>
<dbReference type="AlphaFoldDB" id="A0A1M4SX83"/>
<dbReference type="Pfam" id="PF13307">
    <property type="entry name" value="Helicase_C_2"/>
    <property type="match status" value="1"/>
</dbReference>
<dbReference type="InterPro" id="IPR010614">
    <property type="entry name" value="RAD3-like_helicase_DEAD"/>
</dbReference>
<dbReference type="SUPFAM" id="SSF52540">
    <property type="entry name" value="P-loop containing nucleoside triphosphate hydrolases"/>
    <property type="match status" value="1"/>
</dbReference>
<keyword evidence="7" id="KW-0067">ATP-binding</keyword>
<evidence type="ECO:0000259" key="14">
    <source>
        <dbReference type="PROSITE" id="PS51193"/>
    </source>
</evidence>
<keyword evidence="5" id="KW-0378">Hydrolase</keyword>
<dbReference type="GO" id="GO:0003677">
    <property type="term" value="F:DNA binding"/>
    <property type="evidence" value="ECO:0007669"/>
    <property type="project" value="UniProtKB-KW"/>
</dbReference>
<dbReference type="SMART" id="SM00491">
    <property type="entry name" value="HELICc2"/>
    <property type="match status" value="1"/>
</dbReference>
<keyword evidence="2" id="KW-0479">Metal-binding</keyword>
<dbReference type="EMBL" id="FQVH01000001">
    <property type="protein sequence ID" value="SHE36851.1"/>
    <property type="molecule type" value="Genomic_DNA"/>
</dbReference>
<evidence type="ECO:0000256" key="7">
    <source>
        <dbReference type="ARBA" id="ARBA00022840"/>
    </source>
</evidence>
<dbReference type="SMART" id="SM00488">
    <property type="entry name" value="DEXDc2"/>
    <property type="match status" value="1"/>
</dbReference>
<dbReference type="GO" id="GO:0051539">
    <property type="term" value="F:4 iron, 4 sulfur cluster binding"/>
    <property type="evidence" value="ECO:0007669"/>
    <property type="project" value="UniProtKB-KW"/>
</dbReference>
<dbReference type="PROSITE" id="PS51193">
    <property type="entry name" value="HELICASE_ATP_BIND_2"/>
    <property type="match status" value="1"/>
</dbReference>
<dbReference type="InterPro" id="IPR006555">
    <property type="entry name" value="ATP-dep_Helicase_C"/>
</dbReference>
<dbReference type="GO" id="GO:0005524">
    <property type="term" value="F:ATP binding"/>
    <property type="evidence" value="ECO:0007669"/>
    <property type="project" value="UniProtKB-KW"/>
</dbReference>
<evidence type="ECO:0000256" key="9">
    <source>
        <dbReference type="ARBA" id="ARBA00023014"/>
    </source>
</evidence>
<dbReference type="InterPro" id="IPR045028">
    <property type="entry name" value="DinG/Rad3-like"/>
</dbReference>
<dbReference type="InterPro" id="IPR027417">
    <property type="entry name" value="P-loop_NTPase"/>
</dbReference>
<evidence type="ECO:0000256" key="10">
    <source>
        <dbReference type="ARBA" id="ARBA00023125"/>
    </source>
</evidence>
<accession>A0A1M4SX83</accession>
<dbReference type="Pfam" id="PF06733">
    <property type="entry name" value="DEAD_2"/>
    <property type="match status" value="1"/>
</dbReference>
<dbReference type="STRING" id="1121256.SAMN02746089_00153"/>
<feature type="domain" description="Helicase ATP-binding" evidence="14">
    <location>
        <begin position="179"/>
        <end position="425"/>
    </location>
</feature>
<keyword evidence="3" id="KW-0547">Nucleotide-binding</keyword>
<dbReference type="Gene3D" id="3.90.320.10">
    <property type="match status" value="1"/>
</dbReference>
<evidence type="ECO:0000256" key="3">
    <source>
        <dbReference type="ARBA" id="ARBA00022741"/>
    </source>
</evidence>
<reference evidence="15 16" key="1">
    <citation type="submission" date="2016-11" db="EMBL/GenBank/DDBJ databases">
        <authorList>
            <person name="Jaros S."/>
            <person name="Januszkiewicz K."/>
            <person name="Wedrychowicz H."/>
        </authorList>
    </citation>
    <scope>NUCLEOTIDE SEQUENCE [LARGE SCALE GENOMIC DNA]</scope>
    <source>
        <strain evidence="15 16">DSM 17918</strain>
    </source>
</reference>
<proteinExistence type="inferred from homology"/>
<evidence type="ECO:0000256" key="13">
    <source>
        <dbReference type="ARBA" id="ARBA00038058"/>
    </source>
</evidence>
<keyword evidence="6" id="KW-0347">Helicase</keyword>
<keyword evidence="4" id="KW-0227">DNA damage</keyword>
<dbReference type="GO" id="GO:0043139">
    <property type="term" value="F:5'-3' DNA helicase activity"/>
    <property type="evidence" value="ECO:0007669"/>
    <property type="project" value="UniProtKB-EC"/>
</dbReference>
<dbReference type="PANTHER" id="PTHR11472">
    <property type="entry name" value="DNA REPAIR DEAD HELICASE RAD3/XP-D SUBFAMILY MEMBER"/>
    <property type="match status" value="1"/>
</dbReference>
<dbReference type="PANTHER" id="PTHR11472:SF34">
    <property type="entry name" value="REGULATOR OF TELOMERE ELONGATION HELICASE 1"/>
    <property type="match status" value="1"/>
</dbReference>
<dbReference type="Gene3D" id="3.40.50.300">
    <property type="entry name" value="P-loop containing nucleotide triphosphate hydrolases"/>
    <property type="match status" value="2"/>
</dbReference>
<dbReference type="GO" id="GO:0046872">
    <property type="term" value="F:metal ion binding"/>
    <property type="evidence" value="ECO:0007669"/>
    <property type="project" value="UniProtKB-KW"/>
</dbReference>
<comment type="similarity">
    <text evidence="13">Belongs to the helicase family. DinG subfamily.</text>
</comment>
<evidence type="ECO:0000256" key="12">
    <source>
        <dbReference type="ARBA" id="ARBA00023235"/>
    </source>
</evidence>
<keyword evidence="12" id="KW-0413">Isomerase</keyword>
<evidence type="ECO:0000256" key="11">
    <source>
        <dbReference type="ARBA" id="ARBA00023204"/>
    </source>
</evidence>
<evidence type="ECO:0000313" key="16">
    <source>
        <dbReference type="Proteomes" id="UP000184088"/>
    </source>
</evidence>
<dbReference type="OrthoDB" id="9803913at2"/>
<dbReference type="InterPro" id="IPR006554">
    <property type="entry name" value="Helicase-like_DEXD_c2"/>
</dbReference>
<dbReference type="GO" id="GO:0006281">
    <property type="term" value="P:DNA repair"/>
    <property type="evidence" value="ECO:0007669"/>
    <property type="project" value="UniProtKB-KW"/>
</dbReference>
<evidence type="ECO:0000256" key="5">
    <source>
        <dbReference type="ARBA" id="ARBA00022801"/>
    </source>
</evidence>